<dbReference type="Pfam" id="PF13151">
    <property type="entry name" value="DUF3990"/>
    <property type="match status" value="1"/>
</dbReference>
<sequence>MENYLDVITWYHGTVSIFYKEIQEIDIQKSFGNKDFGRGFYLTPDYNQALKWAKRKASIVNQTGNRKYVGALVASFRIDFRYPTEFEILSFGYEFNRSYLDFIISNRLGLRSTCSPDVVYGLIADGINLNANLRDYWSGKINFIEAKRQIRYSSDTVQLCIRSQRFANERVAFLKSKVVPV</sequence>
<organism evidence="1 2">
    <name type="scientific">Levilactobacillus parabrevis ATCC 53295</name>
    <dbReference type="NCBI Taxonomy" id="1267003"/>
    <lineage>
        <taxon>Bacteria</taxon>
        <taxon>Bacillati</taxon>
        <taxon>Bacillota</taxon>
        <taxon>Bacilli</taxon>
        <taxon>Lactobacillales</taxon>
        <taxon>Lactobacillaceae</taxon>
        <taxon>Levilactobacillus</taxon>
    </lineage>
</organism>
<proteinExistence type="predicted"/>
<gene>
    <name evidence="1" type="ORF">FD07_GL000874</name>
</gene>
<comment type="caution">
    <text evidence="1">The sequence shown here is derived from an EMBL/GenBank/DDBJ whole genome shotgun (WGS) entry which is preliminary data.</text>
</comment>
<evidence type="ECO:0008006" key="3">
    <source>
        <dbReference type="Google" id="ProtNLM"/>
    </source>
</evidence>
<keyword evidence="2" id="KW-1185">Reference proteome</keyword>
<dbReference type="PATRIC" id="fig|1267003.4.peg.928"/>
<accession>A0A0R1GZ39</accession>
<dbReference type="EMBL" id="AZCZ01000022">
    <property type="protein sequence ID" value="KRK36402.1"/>
    <property type="molecule type" value="Genomic_DNA"/>
</dbReference>
<dbReference type="InterPro" id="IPR025051">
    <property type="entry name" value="DUF3990"/>
</dbReference>
<dbReference type="RefSeq" id="WP_020089624.1">
    <property type="nucleotide sequence ID" value="NZ_AZCZ01000022.1"/>
</dbReference>
<evidence type="ECO:0000313" key="2">
    <source>
        <dbReference type="Proteomes" id="UP000051176"/>
    </source>
</evidence>
<dbReference type="SUPFAM" id="SSF56399">
    <property type="entry name" value="ADP-ribosylation"/>
    <property type="match status" value="1"/>
</dbReference>
<dbReference type="Gene3D" id="3.90.175.10">
    <property type="entry name" value="Diphtheria Toxin, domain 1"/>
    <property type="match status" value="1"/>
</dbReference>
<evidence type="ECO:0000313" key="1">
    <source>
        <dbReference type="EMBL" id="KRK36402.1"/>
    </source>
</evidence>
<dbReference type="Proteomes" id="UP000051176">
    <property type="component" value="Unassembled WGS sequence"/>
</dbReference>
<name>A0A0R1GZ39_9LACO</name>
<protein>
    <recommendedName>
        <fullName evidence="3">DUF3990 domain-containing protein</fullName>
    </recommendedName>
</protein>
<reference evidence="1 2" key="1">
    <citation type="journal article" date="2015" name="Genome Announc.">
        <title>Expanding the biotechnology potential of lactobacilli through comparative genomics of 213 strains and associated genera.</title>
        <authorList>
            <person name="Sun Z."/>
            <person name="Harris H.M."/>
            <person name="McCann A."/>
            <person name="Guo C."/>
            <person name="Argimon S."/>
            <person name="Zhang W."/>
            <person name="Yang X."/>
            <person name="Jeffery I.B."/>
            <person name="Cooney J.C."/>
            <person name="Kagawa T.F."/>
            <person name="Liu W."/>
            <person name="Song Y."/>
            <person name="Salvetti E."/>
            <person name="Wrobel A."/>
            <person name="Rasinkangas P."/>
            <person name="Parkhill J."/>
            <person name="Rea M.C."/>
            <person name="O'Sullivan O."/>
            <person name="Ritari J."/>
            <person name="Douillard F.P."/>
            <person name="Paul Ross R."/>
            <person name="Yang R."/>
            <person name="Briner A.E."/>
            <person name="Felis G.E."/>
            <person name="de Vos W.M."/>
            <person name="Barrangou R."/>
            <person name="Klaenhammer T.R."/>
            <person name="Caufield P.W."/>
            <person name="Cui Y."/>
            <person name="Zhang H."/>
            <person name="O'Toole P.W."/>
        </authorList>
    </citation>
    <scope>NUCLEOTIDE SEQUENCE [LARGE SCALE GENOMIC DNA]</scope>
    <source>
        <strain evidence="1 2">ATCC 53295</strain>
    </source>
</reference>
<dbReference type="AlphaFoldDB" id="A0A0R1GZ39"/>